<dbReference type="InterPro" id="IPR047949">
    <property type="entry name" value="PPS1_DSP"/>
</dbReference>
<dbReference type="EMBL" id="AOGT01001632">
    <property type="protein sequence ID" value="EMG47295.1"/>
    <property type="molecule type" value="Genomic_DNA"/>
</dbReference>
<name>M3JWG4_CANMX</name>
<dbReference type="PROSITE" id="PS50054">
    <property type="entry name" value="TYR_PHOSPHATASE_DUAL"/>
    <property type="match status" value="1"/>
</dbReference>
<keyword evidence="1" id="KW-0378">Hydrolase</keyword>
<dbReference type="STRING" id="1245528.M3JWG4"/>
<dbReference type="InterPro" id="IPR000340">
    <property type="entry name" value="Dual-sp_phosphatase_cat-dom"/>
</dbReference>
<evidence type="ECO:0000259" key="5">
    <source>
        <dbReference type="PROSITE" id="PS50056"/>
    </source>
</evidence>
<evidence type="ECO:0000313" key="7">
    <source>
        <dbReference type="Proteomes" id="UP000011777"/>
    </source>
</evidence>
<comment type="caution">
    <text evidence="6">The sequence shown here is derived from an EMBL/GenBank/DDBJ whole genome shotgun (WGS) entry which is preliminary data.</text>
</comment>
<evidence type="ECO:0000256" key="3">
    <source>
        <dbReference type="SAM" id="MobiDB-lite"/>
    </source>
</evidence>
<accession>M3JWG4</accession>
<feature type="domain" description="Tyrosine specific protein phosphatases" evidence="5">
    <location>
        <begin position="867"/>
        <end position="935"/>
    </location>
</feature>
<dbReference type="InterPro" id="IPR053239">
    <property type="entry name" value="Dual_spec_PTase"/>
</dbReference>
<keyword evidence="7" id="KW-1185">Reference proteome</keyword>
<dbReference type="HOGENOM" id="CLU_008439_1_0_1"/>
<dbReference type="CDD" id="cd14516">
    <property type="entry name" value="DSP_fungal_PPS1"/>
    <property type="match status" value="1"/>
</dbReference>
<dbReference type="InterPro" id="IPR003595">
    <property type="entry name" value="Tyr_Pase_cat"/>
</dbReference>
<dbReference type="Proteomes" id="UP000011777">
    <property type="component" value="Unassembled WGS sequence"/>
</dbReference>
<reference evidence="6 7" key="1">
    <citation type="submission" date="2013-02" db="EMBL/GenBank/DDBJ databases">
        <title>Genome sequence of Candida maltosa Xu316, a potential industrial strain for xylitol and ethanol production.</title>
        <authorList>
            <person name="Yu J."/>
            <person name="Wang Q."/>
            <person name="Geng X."/>
            <person name="Bao W."/>
            <person name="He P."/>
            <person name="Cai J."/>
        </authorList>
    </citation>
    <scope>NUCLEOTIDE SEQUENCE [LARGE SCALE GENOMIC DNA]</scope>
    <source>
        <strain evidence="7">Xu316</strain>
    </source>
</reference>
<dbReference type="SUPFAM" id="SSF52799">
    <property type="entry name" value="(Phosphotyrosine protein) phosphatases II"/>
    <property type="match status" value="2"/>
</dbReference>
<evidence type="ECO:0000259" key="4">
    <source>
        <dbReference type="PROSITE" id="PS50054"/>
    </source>
</evidence>
<feature type="compositionally biased region" description="Low complexity" evidence="3">
    <location>
        <begin position="76"/>
        <end position="89"/>
    </location>
</feature>
<organism evidence="6 7">
    <name type="scientific">Candida maltosa (strain Xu316)</name>
    <name type="common">Yeast</name>
    <dbReference type="NCBI Taxonomy" id="1245528"/>
    <lineage>
        <taxon>Eukaryota</taxon>
        <taxon>Fungi</taxon>
        <taxon>Dikarya</taxon>
        <taxon>Ascomycota</taxon>
        <taxon>Saccharomycotina</taxon>
        <taxon>Pichiomycetes</taxon>
        <taxon>Debaryomycetaceae</taxon>
        <taxon>Candida/Lodderomyces clade</taxon>
        <taxon>Candida</taxon>
    </lineage>
</organism>
<gene>
    <name evidence="6" type="ORF">G210_2401</name>
</gene>
<dbReference type="InterPro" id="IPR020422">
    <property type="entry name" value="TYR_PHOSPHATASE_DUAL_dom"/>
</dbReference>
<dbReference type="SMART" id="SM00404">
    <property type="entry name" value="PTPc_motif"/>
    <property type="match status" value="1"/>
</dbReference>
<dbReference type="Gene3D" id="3.90.190.10">
    <property type="entry name" value="Protein tyrosine phosphatase superfamily"/>
    <property type="match status" value="2"/>
</dbReference>
<evidence type="ECO:0000256" key="2">
    <source>
        <dbReference type="ARBA" id="ARBA00022912"/>
    </source>
</evidence>
<feature type="domain" description="Tyrosine-protein phosphatase" evidence="4">
    <location>
        <begin position="759"/>
        <end position="948"/>
    </location>
</feature>
<feature type="region of interest" description="Disordered" evidence="3">
    <location>
        <begin position="1"/>
        <end position="108"/>
    </location>
</feature>
<dbReference type="PANTHER" id="PTHR47550:SF1">
    <property type="entry name" value="DUAL SPECIFICITY PROTEIN PHOSPHATASE PPS1"/>
    <property type="match status" value="1"/>
</dbReference>
<sequence>MSTATTTKMPQIQTSSPNSLGSTSAEASPSPVSSPPSSTNQLHRPIPRRNTPIQIDEEEEEEKPKESTITDKSKLESPSALALPSLSLSVNDNTRSCKRSSSSSNDQIYERDRFRARLKSFNDPIKDKKSTIQAEEQCEVCEGISFKTTKLNIDTTPVDNLSTIYDNLPFYTSATNNIPMKVLNIDQLKEIFNWYFNSKLPITSEMFPWLHGLHKFNFSQKSFFLVQQQQLQQKMKENNYNSNSIHDPMNNEIFVDINLSRPENIRFLMCLSDETIPVNLHNTVKITEILTKIEVSKLEIKDIVKQIWSHYKPDEENEELIDLLVSDCVKLNVLPIFLNLDPERGISLRNFQIQVAKLSTCSDFIIYGTDQSKIDSIARIIWLAQKYEHQQRKIELEELGTDSKVDITDYHIFIFKDDLSKYYQVLESPVSTTALKAFTNISRIDTTPLNYKSNDQFLFNDYNLPLYEKIETTRMASATKIHQNVWAGNFWDHQIMLSYLMDEKDVTTNTDNLKDYYCTPANSIISQTGPIFDLLPPPKANWRLFIRCHGEASFPDLQDLSHLLFKYTISSHDESDDFHHLEFPPSGSIGIGDCKEENLQSIINTCKLIYLYSSSNSSSGLSSLIYCTDGYTESSLLVFCYLMYSLNISLDEAMLKLHLSYGRPFYIFNSDVVILRKLEPFLRKFSPEKKQIDWANLETLTGQEINELLLGPPRKIQDNVRLGFIANESDESDDGSVSSGDDDINSSSYDWVNEVDGSIPSKILPHLYLGSLKHASCLPLLNKLGIKKVISVGETLSWLNGYKFQRHNNINIETSNDGNIEMFHISPKNPHHHHHHHHHPHTTTIDTVMKVNNLEDDGIDELTHTLPEVLKFINEEYEKTNGDTKILVHCRVGVSRSATVVIAEVMKRLNINLPMAYLYVRVRRLNIIIQPHLRFMYELFKWEEREKLKRGKHDNKYPDNTIYLREIDWFIMCREITKLNTPYLNNNG</sequence>
<keyword evidence="2" id="KW-0904">Protein phosphatase</keyword>
<dbReference type="eggNOG" id="KOG1716">
    <property type="taxonomic scope" value="Eukaryota"/>
</dbReference>
<feature type="compositionally biased region" description="Low complexity" evidence="3">
    <location>
        <begin position="22"/>
        <end position="39"/>
    </location>
</feature>
<dbReference type="PROSITE" id="PS50056">
    <property type="entry name" value="TYR_PHOSPHATASE_2"/>
    <property type="match status" value="1"/>
</dbReference>
<dbReference type="SMART" id="SM00195">
    <property type="entry name" value="DSPc"/>
    <property type="match status" value="1"/>
</dbReference>
<dbReference type="GO" id="GO:0005634">
    <property type="term" value="C:nucleus"/>
    <property type="evidence" value="ECO:0007669"/>
    <property type="project" value="GOC"/>
</dbReference>
<proteinExistence type="predicted"/>
<dbReference type="GO" id="GO:0008138">
    <property type="term" value="F:protein tyrosine/serine/threonine phosphatase activity"/>
    <property type="evidence" value="ECO:0007669"/>
    <property type="project" value="InterPro"/>
</dbReference>
<dbReference type="OrthoDB" id="273181at2759"/>
<dbReference type="GO" id="GO:0033260">
    <property type="term" value="P:nuclear DNA replication"/>
    <property type="evidence" value="ECO:0007669"/>
    <property type="project" value="InterPro"/>
</dbReference>
<dbReference type="InterPro" id="IPR016130">
    <property type="entry name" value="Tyr_Pase_AS"/>
</dbReference>
<dbReference type="Pfam" id="PF00782">
    <property type="entry name" value="DSPc"/>
    <property type="match status" value="1"/>
</dbReference>
<feature type="compositionally biased region" description="Polar residues" evidence="3">
    <location>
        <begin position="1"/>
        <end position="21"/>
    </location>
</feature>
<dbReference type="PANTHER" id="PTHR47550">
    <property type="entry name" value="DUAL SPECIFICITY PROTEIN PHOSPHATASE PPS1"/>
    <property type="match status" value="1"/>
</dbReference>
<protein>
    <submittedName>
        <fullName evidence="6">Uncharacterized protein</fullName>
    </submittedName>
</protein>
<dbReference type="InterPro" id="IPR029021">
    <property type="entry name" value="Prot-tyrosine_phosphatase-like"/>
</dbReference>
<dbReference type="PROSITE" id="PS00383">
    <property type="entry name" value="TYR_PHOSPHATASE_1"/>
    <property type="match status" value="1"/>
</dbReference>
<dbReference type="InterPro" id="IPR000387">
    <property type="entry name" value="Tyr_Pase_dom"/>
</dbReference>
<evidence type="ECO:0000256" key="1">
    <source>
        <dbReference type="ARBA" id="ARBA00022801"/>
    </source>
</evidence>
<feature type="compositionally biased region" description="Basic and acidic residues" evidence="3">
    <location>
        <begin position="62"/>
        <end position="75"/>
    </location>
</feature>
<dbReference type="AlphaFoldDB" id="M3JWG4"/>
<evidence type="ECO:0000313" key="6">
    <source>
        <dbReference type="EMBL" id="EMG47295.1"/>
    </source>
</evidence>
<dbReference type="OMA" id="NKPYSRQ"/>